<dbReference type="Proteomes" id="UP001449657">
    <property type="component" value="Chromosome"/>
</dbReference>
<proteinExistence type="predicted"/>
<keyword evidence="1" id="KW-0732">Signal</keyword>
<dbReference type="RefSeq" id="WP_341841591.1">
    <property type="nucleotide sequence ID" value="NZ_CP149792.1"/>
</dbReference>
<feature type="chain" id="PRO_5046371088" evidence="1">
    <location>
        <begin position="28"/>
        <end position="948"/>
    </location>
</feature>
<dbReference type="EMBL" id="CP150096">
    <property type="protein sequence ID" value="WZN46918.1"/>
    <property type="molecule type" value="Genomic_DNA"/>
</dbReference>
<evidence type="ECO:0000259" key="2">
    <source>
        <dbReference type="Pfam" id="PF14905"/>
    </source>
</evidence>
<feature type="signal peptide" evidence="1">
    <location>
        <begin position="1"/>
        <end position="27"/>
    </location>
</feature>
<evidence type="ECO:0000313" key="4">
    <source>
        <dbReference type="Proteomes" id="UP001449657"/>
    </source>
</evidence>
<accession>A0ABZ2Z426</accession>
<protein>
    <submittedName>
        <fullName evidence="3">Outer membrane beta-barrel protein</fullName>
    </submittedName>
</protein>
<keyword evidence="4" id="KW-1185">Reference proteome</keyword>
<dbReference type="InterPro" id="IPR041700">
    <property type="entry name" value="OMP_b-brl_3"/>
</dbReference>
<dbReference type="InterPro" id="IPR008969">
    <property type="entry name" value="CarboxyPept-like_regulatory"/>
</dbReference>
<dbReference type="SUPFAM" id="SSF56935">
    <property type="entry name" value="Porins"/>
    <property type="match status" value="1"/>
</dbReference>
<feature type="domain" description="Outer membrane protein beta-barrel" evidence="2">
    <location>
        <begin position="623"/>
        <end position="941"/>
    </location>
</feature>
<reference evidence="3 4" key="1">
    <citation type="submission" date="2024-03" db="EMBL/GenBank/DDBJ databases">
        <title>Chitinophaga caseinilytica sp. nov., a casein hydrolysing bacterium isolated from forest soil.</title>
        <authorList>
            <person name="Lee D.S."/>
            <person name="Han D.M."/>
            <person name="Baek J.H."/>
            <person name="Choi D.G."/>
            <person name="Jeon J.H."/>
            <person name="Jeon C.O."/>
        </authorList>
    </citation>
    <scope>NUCLEOTIDE SEQUENCE [LARGE SCALE GENOMIC DNA]</scope>
    <source>
        <strain evidence="3 4">KACC 19118</strain>
    </source>
</reference>
<sequence length="948" mass="106113">MKKGFKTGSRLFALVAAFLHMAVLAFAQQAPAGKITGKVKDSVYNYMLPTATIAVYRQSDSSLVKFTLPDRFGEFVLPALPGNVALRLVVSHLGYTPFVVPFRIGESMQFDFGTIFLHQNKGMLKEVTVMAIAPVRMNGDTLEFNADAFRLDSSATAEDLIRKLPGFTVWGDGDITYNGKKIQQVLVEGKPFMGSQDPAIATQNLPKNALDKIQVYRQHNLSNPLDSTLSANIRLKPDKRVGYFGKVGGGYGTGERYTADGMLSGYTEKLQLSLVGAANNINKIATGTEMLLKSSTFQGEGVGTQYQSDFRMRGSNNAIAAGARLQYDMEPDFKPLKINRLKGDFFYDDQRRNIQSRSVENTYLKSDALLTATTRSQAKENSTSRNANAAYHKSTELQEWNVNATYSGRNTHQVYNDESERRQTDVGLLGNSVSQTERNMEVSRITAGFDFQNRANIMIADNTRQGRVSRAFTLGYLFSAEEQSGNAATKSEFTSATDPLLNRKYDRLYERQDGRNSSHVLRASYPGLKRLIFHRAGLAGIGIGISANYNLGSKSAFDRILDKRSADGKFQVNPFLTNTRHENTSNFTPALNLSRSFGKDLSNRYNKTTSIHVNLQQQYYGLQSNADQPIQNISYHYSRFLPQASFTHTNHQYGLHETSYSLAFSTQANYPEIGRMAPLTDSADLWQVLKGNPELRPQYVRELTAGYSYTSRKPKNPWNARVNLAAGQTDNYFSDSLLYNASGVSTRYAVNIDGQRCASGSAEIRKAYQTRSGTFEAGGRYGMNKGRYPQYIDSKLNVSDNTSHQASVNISFRHKDLLILKAEHSRMMFNSIQKGFGQSELKSRNQSTMFSGALQLPVNIHWNTNLIFNRNRVNQLNPDNFVIWNASLGCRFLKGRQGEAKISALDILRQNKGWSNIVSGNAQVFTYSNILQQYFMLTVAYYPRKFGR</sequence>
<dbReference type="Pfam" id="PF14905">
    <property type="entry name" value="OMP_b-brl_3"/>
    <property type="match status" value="1"/>
</dbReference>
<name>A0ABZ2Z426_9BACT</name>
<organism evidence="3 4">
    <name type="scientific">Chitinophaga caseinilytica</name>
    <dbReference type="NCBI Taxonomy" id="2267521"/>
    <lineage>
        <taxon>Bacteria</taxon>
        <taxon>Pseudomonadati</taxon>
        <taxon>Bacteroidota</taxon>
        <taxon>Chitinophagia</taxon>
        <taxon>Chitinophagales</taxon>
        <taxon>Chitinophagaceae</taxon>
        <taxon>Chitinophaga</taxon>
    </lineage>
</organism>
<dbReference type="SUPFAM" id="SSF49464">
    <property type="entry name" value="Carboxypeptidase regulatory domain-like"/>
    <property type="match status" value="1"/>
</dbReference>
<evidence type="ECO:0000256" key="1">
    <source>
        <dbReference type="SAM" id="SignalP"/>
    </source>
</evidence>
<gene>
    <name evidence="3" type="ORF">WJU22_01815</name>
</gene>
<evidence type="ECO:0000313" key="3">
    <source>
        <dbReference type="EMBL" id="WZN46918.1"/>
    </source>
</evidence>